<keyword evidence="2" id="KW-1185">Reference proteome</keyword>
<reference evidence="1 2" key="1">
    <citation type="journal article" date="2011" name="Stand. Genomic Sci.">
        <title>Complete genome sequence of the acetate-degrading sulfate reducer Desulfobacca acetoxidans type strain (ASRB2).</title>
        <authorList>
            <person name="Goker M."/>
            <person name="Teshima H."/>
            <person name="Lapidus A."/>
            <person name="Nolan M."/>
            <person name="Lucas S."/>
            <person name="Hammon N."/>
            <person name="Deshpande S."/>
            <person name="Cheng J.F."/>
            <person name="Tapia R."/>
            <person name="Han C."/>
            <person name="Goodwin L."/>
            <person name="Pitluck S."/>
            <person name="Huntemann M."/>
            <person name="Liolios K."/>
            <person name="Ivanova N."/>
            <person name="Pagani I."/>
            <person name="Mavromatis K."/>
            <person name="Ovchinikova G."/>
            <person name="Pati A."/>
            <person name="Chen A."/>
            <person name="Palaniappan K."/>
            <person name="Land M."/>
            <person name="Hauser L."/>
            <person name="Brambilla E.M."/>
            <person name="Rohde M."/>
            <person name="Spring S."/>
            <person name="Detter J.C."/>
            <person name="Woyke T."/>
            <person name="Bristow J."/>
            <person name="Eisen J.A."/>
            <person name="Markowitz V."/>
            <person name="Hugenholtz P."/>
            <person name="Kyrpides N.C."/>
            <person name="Klenk H.P."/>
        </authorList>
    </citation>
    <scope>NUCLEOTIDE SEQUENCE [LARGE SCALE GENOMIC DNA]</scope>
    <source>
        <strain evidence="2">ATCC 700848 / DSM 11109 / ASRB2</strain>
    </source>
</reference>
<reference evidence="2" key="2">
    <citation type="submission" date="2011-03" db="EMBL/GenBank/DDBJ databases">
        <title>The complete genome of Desulfobacca acetoxidans DSM 11109.</title>
        <authorList>
            <consortium name="US DOE Joint Genome Institute (JGI-PGF)"/>
            <person name="Lucas S."/>
            <person name="Copeland A."/>
            <person name="Lapidus A."/>
            <person name="Bruce D."/>
            <person name="Goodwin L."/>
            <person name="Pitluck S."/>
            <person name="Peters L."/>
            <person name="Kyrpides N."/>
            <person name="Mavromatis K."/>
            <person name="Ivanova N."/>
            <person name="Ovchinnikova G."/>
            <person name="Teshima H."/>
            <person name="Detter J.C."/>
            <person name="Han C."/>
            <person name="Land M."/>
            <person name="Hauser L."/>
            <person name="Markowitz V."/>
            <person name="Cheng J.-F."/>
            <person name="Hugenholtz P."/>
            <person name="Woyke T."/>
            <person name="Wu D."/>
            <person name="Spring S."/>
            <person name="Schueler E."/>
            <person name="Brambilla E."/>
            <person name="Klenk H.-P."/>
            <person name="Eisen J.A."/>
        </authorList>
    </citation>
    <scope>NUCLEOTIDE SEQUENCE [LARGE SCALE GENOMIC DNA]</scope>
    <source>
        <strain evidence="2">ATCC 700848 / DSM 11109 / ASRB2</strain>
    </source>
</reference>
<dbReference type="HOGENOM" id="CLU_2011551_0_0_7"/>
<dbReference type="STRING" id="880072.Desac_2377"/>
<proteinExistence type="predicted"/>
<accession>F2NFT0</accession>
<evidence type="ECO:0000313" key="2">
    <source>
        <dbReference type="Proteomes" id="UP000000483"/>
    </source>
</evidence>
<evidence type="ECO:0000313" key="1">
    <source>
        <dbReference type="EMBL" id="AEB10199.1"/>
    </source>
</evidence>
<dbReference type="AlphaFoldDB" id="F2NFT0"/>
<organism evidence="1 2">
    <name type="scientific">Desulfobacca acetoxidans (strain ATCC 700848 / DSM 11109 / ASRB2)</name>
    <dbReference type="NCBI Taxonomy" id="880072"/>
    <lineage>
        <taxon>Bacteria</taxon>
        <taxon>Pseudomonadati</taxon>
        <taxon>Thermodesulfobacteriota</taxon>
        <taxon>Desulfobaccia</taxon>
        <taxon>Desulfobaccales</taxon>
        <taxon>Desulfobaccaceae</taxon>
        <taxon>Desulfobacca</taxon>
    </lineage>
</organism>
<evidence type="ECO:0008006" key="3">
    <source>
        <dbReference type="Google" id="ProtNLM"/>
    </source>
</evidence>
<dbReference type="KEGG" id="dao:Desac_2377"/>
<dbReference type="Proteomes" id="UP000000483">
    <property type="component" value="Chromosome"/>
</dbReference>
<protein>
    <recommendedName>
        <fullName evidence="3">DUF481 domain-containing protein</fullName>
    </recommendedName>
</protein>
<sequence>MHPLLKLKYFFAYGDYNRRAEEVAPPATGPSYTDFQSITFHSWGMVLEKNWGKRAKLALESNINYSWQGNNIGVKTVNALAEMNYLLTYHLSLRAVGFYSHNVGPGATSYQMRSVSGGLSYRF</sequence>
<name>F2NFT0_DESAR</name>
<dbReference type="EMBL" id="CP002629">
    <property type="protein sequence ID" value="AEB10199.1"/>
    <property type="molecule type" value="Genomic_DNA"/>
</dbReference>
<gene>
    <name evidence="1" type="ordered locus">Desac_2377</name>
</gene>